<evidence type="ECO:0000313" key="2">
    <source>
        <dbReference type="Proteomes" id="UP000298493"/>
    </source>
</evidence>
<reference evidence="1 2" key="1">
    <citation type="submission" date="2019-04" db="EMBL/GenBank/DDBJ databases">
        <title>High contiguity whole genome sequence and gene annotation resource for two Venturia nashicola isolates.</title>
        <authorList>
            <person name="Prokchorchik M."/>
            <person name="Won K."/>
            <person name="Lee Y."/>
            <person name="Choi E.D."/>
            <person name="Segonzac C."/>
            <person name="Sohn K.H."/>
        </authorList>
    </citation>
    <scope>NUCLEOTIDE SEQUENCE [LARGE SCALE GENOMIC DNA]</scope>
    <source>
        <strain evidence="1 2">PRI2</strain>
    </source>
</reference>
<accession>A0A4Z1P9A7</accession>
<dbReference type="Proteomes" id="UP000298493">
    <property type="component" value="Unassembled WGS sequence"/>
</dbReference>
<name>A0A4Z1P9A7_9PEZI</name>
<dbReference type="AlphaFoldDB" id="A0A4Z1P9A7"/>
<keyword evidence="2" id="KW-1185">Reference proteome</keyword>
<dbReference type="EMBL" id="SNSC02000013">
    <property type="protein sequence ID" value="TID18819.1"/>
    <property type="molecule type" value="Genomic_DNA"/>
</dbReference>
<protein>
    <submittedName>
        <fullName evidence="1">Uncharacterized protein</fullName>
    </submittedName>
</protein>
<sequence length="135" mass="15041">MTSCKYAKDVEEGDQIMLRSYPVLVRRVWGPAHLGRSEYFVTGNDIIDGREYGQAFHPDDVLALVHVNYTDKRVEEASVETLVITFADGTKAFAWNQALAQDIWSMLSYHKMSRITSGVIATIVSAAGRTVVVES</sequence>
<organism evidence="1 2">
    <name type="scientific">Venturia nashicola</name>
    <dbReference type="NCBI Taxonomy" id="86259"/>
    <lineage>
        <taxon>Eukaryota</taxon>
        <taxon>Fungi</taxon>
        <taxon>Dikarya</taxon>
        <taxon>Ascomycota</taxon>
        <taxon>Pezizomycotina</taxon>
        <taxon>Dothideomycetes</taxon>
        <taxon>Pleosporomycetidae</taxon>
        <taxon>Venturiales</taxon>
        <taxon>Venturiaceae</taxon>
        <taxon>Venturia</taxon>
    </lineage>
</organism>
<comment type="caution">
    <text evidence="1">The sequence shown here is derived from an EMBL/GenBank/DDBJ whole genome shotgun (WGS) entry which is preliminary data.</text>
</comment>
<evidence type="ECO:0000313" key="1">
    <source>
        <dbReference type="EMBL" id="TID18819.1"/>
    </source>
</evidence>
<proteinExistence type="predicted"/>
<gene>
    <name evidence="1" type="ORF">E6O75_ATG05940</name>
</gene>